<dbReference type="InterPro" id="IPR002110">
    <property type="entry name" value="Ankyrin_rpt"/>
</dbReference>
<dbReference type="PANTHER" id="PTHR24129:SF1">
    <property type="entry name" value="UVEAL AUTOANTIGEN WITH COILED-COIL DOMAINS AND ANKYRIN REPEATS"/>
    <property type="match status" value="1"/>
</dbReference>
<feature type="repeat" description="ANK" evidence="3">
    <location>
        <begin position="118"/>
        <end position="150"/>
    </location>
</feature>
<dbReference type="EMBL" id="CADEAL010000646">
    <property type="protein sequence ID" value="CAB1423317.1"/>
    <property type="molecule type" value="Genomic_DNA"/>
</dbReference>
<feature type="repeat" description="ANK" evidence="3">
    <location>
        <begin position="52"/>
        <end position="84"/>
    </location>
</feature>
<dbReference type="GO" id="GO:0003779">
    <property type="term" value="F:actin binding"/>
    <property type="evidence" value="ECO:0007669"/>
    <property type="project" value="InterPro"/>
</dbReference>
<evidence type="ECO:0000256" key="1">
    <source>
        <dbReference type="ARBA" id="ARBA00022737"/>
    </source>
</evidence>
<feature type="repeat" description="ANK" evidence="3">
    <location>
        <begin position="151"/>
        <end position="183"/>
    </location>
</feature>
<dbReference type="SUPFAM" id="SSF48403">
    <property type="entry name" value="Ankyrin repeat"/>
    <property type="match status" value="1"/>
</dbReference>
<feature type="coiled-coil region" evidence="4">
    <location>
        <begin position="885"/>
        <end position="926"/>
    </location>
</feature>
<keyword evidence="2 4" id="KW-0175">Coiled coil</keyword>
<comment type="caution">
    <text evidence="5">The sequence shown here is derived from an EMBL/GenBank/DDBJ whole genome shotgun (WGS) entry which is preliminary data.</text>
</comment>
<dbReference type="Gene3D" id="1.25.40.20">
    <property type="entry name" value="Ankyrin repeat-containing domain"/>
    <property type="match status" value="1"/>
</dbReference>
<reference evidence="5" key="1">
    <citation type="submission" date="2020-03" db="EMBL/GenBank/DDBJ databases">
        <authorList>
            <person name="Weist P."/>
        </authorList>
    </citation>
    <scope>NUCLEOTIDE SEQUENCE</scope>
</reference>
<evidence type="ECO:0000313" key="6">
    <source>
        <dbReference type="Proteomes" id="UP001153269"/>
    </source>
</evidence>
<dbReference type="Proteomes" id="UP001153269">
    <property type="component" value="Unassembled WGS sequence"/>
</dbReference>
<feature type="repeat" description="ANK" evidence="3">
    <location>
        <begin position="85"/>
        <end position="117"/>
    </location>
</feature>
<keyword evidence="1" id="KW-0677">Repeat</keyword>
<evidence type="ECO:0000256" key="4">
    <source>
        <dbReference type="SAM" id="Coils"/>
    </source>
</evidence>
<proteinExistence type="predicted"/>
<feature type="coiled-coil region" evidence="4">
    <location>
        <begin position="251"/>
        <end position="306"/>
    </location>
</feature>
<feature type="repeat" description="ANK" evidence="3">
    <location>
        <begin position="184"/>
        <end position="216"/>
    </location>
</feature>
<name>A0A9N7YEC2_PLEPL</name>
<gene>
    <name evidence="5" type="ORF">PLEPLA_LOCUS11236</name>
</gene>
<evidence type="ECO:0008006" key="7">
    <source>
        <dbReference type="Google" id="ProtNLM"/>
    </source>
</evidence>
<feature type="coiled-coil region" evidence="4">
    <location>
        <begin position="394"/>
        <end position="779"/>
    </location>
</feature>
<evidence type="ECO:0000256" key="3">
    <source>
        <dbReference type="PROSITE-ProRule" id="PRU00023"/>
    </source>
</evidence>
<evidence type="ECO:0000256" key="2">
    <source>
        <dbReference type="ARBA" id="ARBA00023054"/>
    </source>
</evidence>
<accession>A0A9N7YEC2</accession>
<feature type="coiled-coil region" evidence="4">
    <location>
        <begin position="808"/>
        <end position="835"/>
    </location>
</feature>
<dbReference type="InterPro" id="IPR036770">
    <property type="entry name" value="Ankyrin_rpt-contain_sf"/>
</dbReference>
<keyword evidence="6" id="KW-1185">Reference proteome</keyword>
<dbReference type="Pfam" id="PF12796">
    <property type="entry name" value="Ank_2"/>
    <property type="match status" value="2"/>
</dbReference>
<dbReference type="Gene3D" id="1.10.287.1490">
    <property type="match status" value="1"/>
</dbReference>
<dbReference type="SMART" id="SM00248">
    <property type="entry name" value="ANK"/>
    <property type="match status" value="6"/>
</dbReference>
<dbReference type="InterPro" id="IPR042420">
    <property type="entry name" value="RAI14/UACA"/>
</dbReference>
<keyword evidence="3" id="KW-0040">ANK repeat</keyword>
<sequence>MSRWLKCTSMHFNTDWNKYDDRLMKAVERGEVDKVAAVLGKKGIIPTKLDVEGRSAFHLAATRGHQDCLNLILGHNVDVTATDATGKNALHLASRNGHSVCVQKLLQHNSPVGNVDLQGRTALHDAVMAGCSSSVKLLCDSGASVNATDFDGRTPLVLATQMCHSRICHLLLERGADITIRDKQNKTALILGCEYGCKDAVEVLLKSGADVKVVDGLGHDAFHYARLSKNQELVAMVKSYLDKVTRDKETAKMEQWKRQDLEKQNNTLQESLRKYHQEQRTLLDKVNILQQQLSQEKLASEDTQKEKDHLKVLLSAKDREEGARGTETVKVQLRSTLGDYSGQSVIKGKENILIKQTHSLDSDQLLQHPAISRSLSRAGEKSPPAVGWDLSGELDSLRHELETVKRRQHAAEEETARLQSALNRKNRECQELVQNRDAIQRQADQQIQELEDALGDVQKRMLDSECKVKQLQAHVVAVKEHMGGQATDELRVQLQDVKAKYEGASAEVGRVRNRLKQSEKALEEYKTSENQLATEAESLNQEVGVLTAEREELAEALLEMETKLKESQTKHGNTVPAEKFDNMKNLLTNAVDEKERQLAELREDYDRVLEEVADLHRKLDSPSSQGGSGGMSAEEHQRIRAALEEQNASLKRKLVDVTAKSQALIQEVEESEEERDILREQLDELNSRIEMYYIPVKDHEDARRNMVTALEELEDKLVEASERYGKAEGQVQQLQTERATLQENIRSFQTAREKNQSEMDVLKSQNADLTKRHELLQKKCEDRDQECVQLTTQSQTLKQSLEGEYISRQQHEQVKMELSSTLDSVKAEMLKLETKGKESAEEFKYSKEGNEKLKAELEKVLLDVKQNYMSIKDHRATTDHLNAAVVEAENRAKEVSDMYELAQEETVKLTQELEAQKKELDTIQEAIQSKFIPLTAAEEKEHSHSAQVKELHAKLMGMEEKCNRERSAAEGSKQEKEKLKLEIESVQQRLDTALVSGEKHKEVEEGLVGKFEELTQQLVRLEQQHEEVTRQKADLQEQNALCNSQIRNLQERLKSELTRISTYDTELKALNDAMQQAQSDCKKAIETRQEEAQRVGALQRELQELRGDQASLQRQQTKGEEAMEAEVARLQMALREEEENNAQRAEDVSALQSELLQATQALEEIRYKEDQMNQLKKEKQQLEEEVANLSNKLLSLSEECEEAHQEAAGAREAESKARVEREALQEKERAIEREIRELKERYEESLSTICDLQRRSAQQTEAKDKKITELLTDVERLKQALNGLSQLAYTSNAPNKRQTQQIDTLHGQIKILQQQLADAETQHREVVSIYRTHLLSAAQGHMDEDVQAALLQIIRMRQEFVC</sequence>
<dbReference type="PROSITE" id="PS50088">
    <property type="entry name" value="ANK_REPEAT"/>
    <property type="match status" value="5"/>
</dbReference>
<evidence type="ECO:0000313" key="5">
    <source>
        <dbReference type="EMBL" id="CAB1423317.1"/>
    </source>
</evidence>
<dbReference type="PANTHER" id="PTHR24129">
    <property type="entry name" value="ANKYCORBIN"/>
    <property type="match status" value="1"/>
</dbReference>
<protein>
    <recommendedName>
        <fullName evidence="7">Uveal autoantigen with coiled-coil domains and ankyrin repeats</fullName>
    </recommendedName>
</protein>
<feature type="coiled-coil region" evidence="4">
    <location>
        <begin position="962"/>
        <end position="1322"/>
    </location>
</feature>
<organism evidence="5 6">
    <name type="scientific">Pleuronectes platessa</name>
    <name type="common">European plaice</name>
    <dbReference type="NCBI Taxonomy" id="8262"/>
    <lineage>
        <taxon>Eukaryota</taxon>
        <taxon>Metazoa</taxon>
        <taxon>Chordata</taxon>
        <taxon>Craniata</taxon>
        <taxon>Vertebrata</taxon>
        <taxon>Euteleostomi</taxon>
        <taxon>Actinopterygii</taxon>
        <taxon>Neopterygii</taxon>
        <taxon>Teleostei</taxon>
        <taxon>Neoteleostei</taxon>
        <taxon>Acanthomorphata</taxon>
        <taxon>Carangaria</taxon>
        <taxon>Pleuronectiformes</taxon>
        <taxon>Pleuronectoidei</taxon>
        <taxon>Pleuronectidae</taxon>
        <taxon>Pleuronectes</taxon>
    </lineage>
</organism>
<dbReference type="PROSITE" id="PS50297">
    <property type="entry name" value="ANK_REP_REGION"/>
    <property type="match status" value="5"/>
</dbReference>